<sequence>MINSRMRAINDQRPRSSLKIGQSSQTDRSDTSRDERSNKRIKKSGPESPRASRYFTSSRLQPLEAIENDSEPSAKTPWHHNLTREDSYVETIGGSSVISSSNLTTAAGSRVQEYRSVQCRSTVKRSRRRRRGPRRTTLSPGESDDDTVAVAHRNIPPQQSPTLTSPDCLSMNISDAPPHANISSDLPLQSKRPAANYVQSTPKRYRLHNDSEDELAKPGTSTGGEATTRPTSVTKLLARSPHSRTRRGDIQPTNFGSAMGRRNSIHSGPKVDGVLLVAAACGRSTWSAGKTDEPITLHLDSGLARPSHQDGQTSSWLEVSKKSIHSAKHSNSKSPIISIHRSNTNTAIGGKLVLKFSDIANASIFIAWLHGVEHLKEVSPSDLESIFSIAMGEAKSFASKSKNSPVPISPVPFTANTPRPPQSSHRDPFKGEPISPRRPKLKDRMQGGLPILQEEVKEEVKMKTEDVEDPFLESSRKRKPETRQTRKSSSEPLPLSWTAQNPGWDKDWHRSLVYPSTGKNRATVDKEDIIRLDEGEFLNDNLISFYLRYLQVQLEKERPEILEKVYIFNTFFFEKLRSNRAKINYEGVKAWTARVDLLSYDYIVVPVNENAHWYLAIIYNAPRLLPKEVKAEVKAEASKKDESSSLQDAIIVEDNDPAVDVAENVSVKKASPVVSLDHEVPRSTRSQAATGNGVVLLDDETVKNPEAPTKTNKRKSTGGNQKYSTEEPRIITLDSLGAAHAATCKCLRDYLVEEAKDKKAIDITDRPGGMTARGIPEQDNYCDCGVYVLGYMENFLKDPDEAVRRLLQKEASQWDIKPQQIRAKVRDLLFDFQKEQHLRLEKEKDLKRKRRATKGPVSSPQVAPSSPQVPPRAPETPQANHGPKSTLANDTIPAESDEPPQTDTTSAYFTVASPEEPVYPQTPTRNEDPSFVQPLREGSSNDSKISSSGDVFHSARSSPVDTAQQVLPDLTTEGHPPRDERNRPKPPSTPNFVQKLSESPEEAGPAPISSTVKIHNSPSVALATRQGASASPAPGSQSVFGGERIVMKSIEDPSPRERQHNMVERTIDLTG</sequence>
<feature type="compositionally biased region" description="Polar residues" evidence="6">
    <location>
        <begin position="219"/>
        <end position="234"/>
    </location>
</feature>
<feature type="compositionally biased region" description="Low complexity" evidence="6">
    <location>
        <begin position="856"/>
        <end position="866"/>
    </location>
</feature>
<dbReference type="GO" id="GO:0070139">
    <property type="term" value="F:SUMO-specific endopeptidase activity"/>
    <property type="evidence" value="ECO:0007669"/>
    <property type="project" value="TreeGrafter"/>
</dbReference>
<dbReference type="PANTHER" id="PTHR46896:SF3">
    <property type="entry name" value="FI06413P-RELATED"/>
    <property type="match status" value="1"/>
</dbReference>
<dbReference type="GO" id="GO:0005634">
    <property type="term" value="C:nucleus"/>
    <property type="evidence" value="ECO:0007669"/>
    <property type="project" value="TreeGrafter"/>
</dbReference>
<evidence type="ECO:0000256" key="6">
    <source>
        <dbReference type="SAM" id="MobiDB-lite"/>
    </source>
</evidence>
<organism evidence="8 9">
    <name type="scientific">Fusarium venenatum</name>
    <dbReference type="NCBI Taxonomy" id="56646"/>
    <lineage>
        <taxon>Eukaryota</taxon>
        <taxon>Fungi</taxon>
        <taxon>Dikarya</taxon>
        <taxon>Ascomycota</taxon>
        <taxon>Pezizomycotina</taxon>
        <taxon>Sordariomycetes</taxon>
        <taxon>Hypocreomycetidae</taxon>
        <taxon>Hypocreales</taxon>
        <taxon>Nectriaceae</taxon>
        <taxon>Fusarium</taxon>
    </lineage>
</organism>
<feature type="region of interest" description="Disordered" evidence="6">
    <location>
        <begin position="208"/>
        <end position="264"/>
    </location>
</feature>
<dbReference type="STRING" id="56646.A0A2L2SQ76"/>
<dbReference type="Gene3D" id="3.40.395.10">
    <property type="entry name" value="Adenoviral Proteinase, Chain A"/>
    <property type="match status" value="1"/>
</dbReference>
<dbReference type="GO" id="GO:0005737">
    <property type="term" value="C:cytoplasm"/>
    <property type="evidence" value="ECO:0007669"/>
    <property type="project" value="TreeGrafter"/>
</dbReference>
<keyword evidence="3" id="KW-0645">Protease</keyword>
<name>A0A2L2SQ76_9HYPO</name>
<reference evidence="9" key="1">
    <citation type="submission" date="2014-10" db="EMBL/GenBank/DDBJ databases">
        <authorList>
            <person name="King R."/>
        </authorList>
    </citation>
    <scope>NUCLEOTIDE SEQUENCE [LARGE SCALE GENOMIC DNA]</scope>
    <source>
        <strain evidence="9">A3/5</strain>
    </source>
</reference>
<dbReference type="AlphaFoldDB" id="A0A2L2SQ76"/>
<evidence type="ECO:0000313" key="9">
    <source>
        <dbReference type="Proteomes" id="UP000245910"/>
    </source>
</evidence>
<dbReference type="GO" id="GO:0016926">
    <property type="term" value="P:protein desumoylation"/>
    <property type="evidence" value="ECO:0007669"/>
    <property type="project" value="TreeGrafter"/>
</dbReference>
<keyword evidence="5" id="KW-0378">Hydrolase</keyword>
<dbReference type="SUPFAM" id="SSF54001">
    <property type="entry name" value="Cysteine proteinases"/>
    <property type="match status" value="1"/>
</dbReference>
<dbReference type="Pfam" id="PF02902">
    <property type="entry name" value="Peptidase_C48"/>
    <property type="match status" value="1"/>
</dbReference>
<feature type="compositionally biased region" description="Basic residues" evidence="6">
    <location>
        <begin position="122"/>
        <end position="134"/>
    </location>
</feature>
<feature type="region of interest" description="Disordered" evidence="6">
    <location>
        <begin position="1"/>
        <end position="82"/>
    </location>
</feature>
<keyword evidence="2" id="KW-0597">Phosphoprotein</keyword>
<feature type="region of interest" description="Disordered" evidence="6">
    <location>
        <begin position="104"/>
        <end position="149"/>
    </location>
</feature>
<feature type="compositionally biased region" description="Polar residues" evidence="6">
    <location>
        <begin position="955"/>
        <end position="965"/>
    </location>
</feature>
<feature type="compositionally biased region" description="Basic and acidic residues" evidence="6">
    <location>
        <begin position="27"/>
        <end position="38"/>
    </location>
</feature>
<feature type="compositionally biased region" description="Basic and acidic residues" evidence="6">
    <location>
        <begin position="454"/>
        <end position="465"/>
    </location>
</feature>
<evidence type="ECO:0000259" key="7">
    <source>
        <dbReference type="PROSITE" id="PS50600"/>
    </source>
</evidence>
<dbReference type="PANTHER" id="PTHR46896">
    <property type="entry name" value="SENTRIN-SPECIFIC PROTEASE"/>
    <property type="match status" value="1"/>
</dbReference>
<proteinExistence type="inferred from homology"/>
<dbReference type="InterPro" id="IPR038765">
    <property type="entry name" value="Papain-like_cys_pep_sf"/>
</dbReference>
<evidence type="ECO:0000313" key="8">
    <source>
        <dbReference type="EMBL" id="CEI38851.1"/>
    </source>
</evidence>
<dbReference type="GO" id="GO:0006508">
    <property type="term" value="P:proteolysis"/>
    <property type="evidence" value="ECO:0007669"/>
    <property type="project" value="UniProtKB-KW"/>
</dbReference>
<keyword evidence="9" id="KW-1185">Reference proteome</keyword>
<feature type="region of interest" description="Disordered" evidence="6">
    <location>
        <begin position="700"/>
        <end position="726"/>
    </location>
</feature>
<protein>
    <recommendedName>
        <fullName evidence="7">Ubiquitin-like protease family profile domain-containing protein</fullName>
    </recommendedName>
</protein>
<feature type="region of interest" description="Disordered" evidence="6">
    <location>
        <begin position="841"/>
        <end position="1012"/>
    </location>
</feature>
<dbReference type="InterPro" id="IPR057501">
    <property type="entry name" value="DeUb_enz_PH"/>
</dbReference>
<feature type="region of interest" description="Disordered" evidence="6">
    <location>
        <begin position="1049"/>
        <end position="1071"/>
    </location>
</feature>
<evidence type="ECO:0000256" key="1">
    <source>
        <dbReference type="ARBA" id="ARBA00005234"/>
    </source>
</evidence>
<evidence type="ECO:0000256" key="4">
    <source>
        <dbReference type="ARBA" id="ARBA00022786"/>
    </source>
</evidence>
<dbReference type="Pfam" id="PF25424">
    <property type="entry name" value="PH_35"/>
    <property type="match status" value="1"/>
</dbReference>
<dbReference type="EMBL" id="LN649232">
    <property type="protein sequence ID" value="CEI38851.1"/>
    <property type="molecule type" value="Genomic_DNA"/>
</dbReference>
<feature type="domain" description="Ubiquitin-like protease family profile" evidence="7">
    <location>
        <begin position="522"/>
        <end position="795"/>
    </location>
</feature>
<accession>A0A2L2SQ76</accession>
<dbReference type="InterPro" id="IPR051947">
    <property type="entry name" value="Sentrin-specific_protease"/>
</dbReference>
<evidence type="ECO:0000256" key="3">
    <source>
        <dbReference type="ARBA" id="ARBA00022670"/>
    </source>
</evidence>
<keyword evidence="4" id="KW-0833">Ubl conjugation pathway</keyword>
<dbReference type="OrthoDB" id="442460at2759"/>
<evidence type="ECO:0000256" key="5">
    <source>
        <dbReference type="ARBA" id="ARBA00022801"/>
    </source>
</evidence>
<dbReference type="PROSITE" id="PS50600">
    <property type="entry name" value="ULP_PROTEASE"/>
    <property type="match status" value="1"/>
</dbReference>
<comment type="similarity">
    <text evidence="1">Belongs to the peptidase C48 family.</text>
</comment>
<feature type="region of interest" description="Disordered" evidence="6">
    <location>
        <begin position="398"/>
        <end position="496"/>
    </location>
</feature>
<dbReference type="InterPro" id="IPR003653">
    <property type="entry name" value="Peptidase_C48_C"/>
</dbReference>
<evidence type="ECO:0000256" key="2">
    <source>
        <dbReference type="ARBA" id="ARBA00022553"/>
    </source>
</evidence>
<dbReference type="Proteomes" id="UP000245910">
    <property type="component" value="Chromosome IIII"/>
</dbReference>